<evidence type="ECO:0000313" key="2">
    <source>
        <dbReference type="EMBL" id="KAH6585515.1"/>
    </source>
</evidence>
<proteinExistence type="predicted"/>
<protein>
    <submittedName>
        <fullName evidence="2">Uncharacterized protein</fullName>
    </submittedName>
</protein>
<evidence type="ECO:0000256" key="1">
    <source>
        <dbReference type="SAM" id="MobiDB-lite"/>
    </source>
</evidence>
<sequence length="1182" mass="130862">MSTHRAAVEAATAHDVFLAKIGSKAGFIKKDGTIAPLISTTCLDVHDREKDPHPVSTHFVKPLMRRSLPMVAKKFAPKSDASQISPSLSFSLPVIGPESMSKLGSTSEMVLKPLAISNMLCSDLPSRSLSNSLSPSVYKPATKIAVLKNRKLLVKSRDDTMGLSVSDVSTRKKTQCALQSKSQSSAETIHHIVTNADIKSNDHLEIISTFQDYNALPIQLPASIQQSKGPQNAKQIMLQKQRTNRYGQLLTGNLSSTTSAKTIALMKAQRIRRSPDMNENSSDLIGTIHSIEYADTLPQFLDEGIDRFPIDKRSQFLSPELHRDTLENHPFQQKDSLLVAQLSDEEIQPISESLYLPEKTCIELQDCQFDPTLINLTQKACQQKLDPQIQSCSTDLVKRTWTGNTSPTRQSHIQDITDLYTRKETTPKDGLALDTYTAMELQTSINSADGVERYAIDIDLSSPQTALSSMSILYNSTGSNTTTARLENNVLQRIRQCTVWDVAMLREITRMIEPIYSAESLQKSSQGSISQINNSTRPSTPFVNDAVPDNESEPASKSHKASTSSFTPVSLKMSDYDIGGLGKSISQIGLAHIHAYANDRLEGHEKNTDHRLNVPLKRDACINQWLGHGNQIRHSNLESRQPIRRNHGCLETAIDIHPLNTRAIGEHGLKSAYNCSTGDTIKKSKCSSTSTVYNYNGIGSYTQYGRQSTPQNYPHMRHLPPSIPNTHFTTPVVNSMQYSSSPAVHIQNSIIKPGVVKKPKLIPRKDLIRVSVLAGMTNNQKPLESKPNSRWRPKQSYQKEPSFIRSRHCSSIYSNLNKEEVSAYEDDNNDQAILNYSIDVLNSYRGVETYATSAYPVADESPIETIRHNMQAVTIDEHSHNFHVSGHADITEVESSNADADSRDMASLIKRVYGNLGPIFPISHTQGSTNSERLSQSAPQKAYCSIGSTTSASIYSPPSASYAGGNNSFEGRVGGLGPDRENESYLQKLEKKNRQKEYSKRIRGMTATVKSRVVNSRISRNSPSVSLDEQALDSYNSLSRTETKEGSEGDENTCESEYAMPQCLNNRLMTPRGKTMSGYKVKFPVILPRNKVADQLVDAAAKRDKMKSYAAGIRRPANPRVSEKSNSLGVSGQTRLPPIALEKQRSSTTEIHLSSLDDVRTLEEAHARDMAAADTIRKELRL</sequence>
<organism evidence="2 3">
    <name type="scientific">Batrachochytrium salamandrivorans</name>
    <dbReference type="NCBI Taxonomy" id="1357716"/>
    <lineage>
        <taxon>Eukaryota</taxon>
        <taxon>Fungi</taxon>
        <taxon>Fungi incertae sedis</taxon>
        <taxon>Chytridiomycota</taxon>
        <taxon>Chytridiomycota incertae sedis</taxon>
        <taxon>Chytridiomycetes</taxon>
        <taxon>Rhizophydiales</taxon>
        <taxon>Rhizophydiales incertae sedis</taxon>
        <taxon>Batrachochytrium</taxon>
    </lineage>
</organism>
<dbReference type="EMBL" id="JAFCIX010000580">
    <property type="protein sequence ID" value="KAH6585515.1"/>
    <property type="molecule type" value="Genomic_DNA"/>
</dbReference>
<keyword evidence="3" id="KW-1185">Reference proteome</keyword>
<dbReference type="InterPro" id="IPR027968">
    <property type="entry name" value="JHY"/>
</dbReference>
<gene>
    <name evidence="2" type="ORF">BASA50_001124</name>
</gene>
<dbReference type="PANTHER" id="PTHR14726">
    <property type="entry name" value="JHY PROTEIN HOMOLOG"/>
    <property type="match status" value="1"/>
</dbReference>
<accession>A0ABQ8ERW9</accession>
<evidence type="ECO:0000313" key="3">
    <source>
        <dbReference type="Proteomes" id="UP001648503"/>
    </source>
</evidence>
<dbReference type="Proteomes" id="UP001648503">
    <property type="component" value="Unassembled WGS sequence"/>
</dbReference>
<feature type="region of interest" description="Disordered" evidence="1">
    <location>
        <begin position="779"/>
        <end position="800"/>
    </location>
</feature>
<reference evidence="2 3" key="1">
    <citation type="submission" date="2021-02" db="EMBL/GenBank/DDBJ databases">
        <title>Variation within the Batrachochytrium salamandrivorans European outbreak.</title>
        <authorList>
            <person name="Kelly M."/>
            <person name="Pasmans F."/>
            <person name="Shea T.P."/>
            <person name="Munoz J.F."/>
            <person name="Carranza S."/>
            <person name="Cuomo C.A."/>
            <person name="Martel A."/>
        </authorList>
    </citation>
    <scope>NUCLEOTIDE SEQUENCE [LARGE SCALE GENOMIC DNA]</scope>
    <source>
        <strain evidence="2 3">AMFP18/2</strain>
    </source>
</reference>
<feature type="compositionally biased region" description="Low complexity" evidence="1">
    <location>
        <begin position="524"/>
        <end position="535"/>
    </location>
</feature>
<feature type="compositionally biased region" description="Polar residues" evidence="1">
    <location>
        <begin position="779"/>
        <end position="788"/>
    </location>
</feature>
<comment type="caution">
    <text evidence="2">The sequence shown here is derived from an EMBL/GenBank/DDBJ whole genome shotgun (WGS) entry which is preliminary data.</text>
</comment>
<feature type="region of interest" description="Disordered" evidence="1">
    <location>
        <begin position="1020"/>
        <end position="1054"/>
    </location>
</feature>
<feature type="region of interest" description="Disordered" evidence="1">
    <location>
        <begin position="523"/>
        <end position="566"/>
    </location>
</feature>
<dbReference type="PANTHER" id="PTHR14726:SF1">
    <property type="entry name" value="JHY PROTEIN HOMOLOG"/>
    <property type="match status" value="1"/>
</dbReference>
<name>A0ABQ8ERW9_9FUNG</name>